<feature type="transmembrane region" description="Helical" evidence="3">
    <location>
        <begin position="645"/>
        <end position="668"/>
    </location>
</feature>
<feature type="compositionally biased region" description="Basic and acidic residues" evidence="2">
    <location>
        <begin position="178"/>
        <end position="187"/>
    </location>
</feature>
<dbReference type="PANTHER" id="PTHR31600">
    <property type="entry name" value="TINY MACROCYSTS PROTEIN B-RELATED"/>
    <property type="match status" value="1"/>
</dbReference>
<dbReference type="EMBL" id="LDAU01000157">
    <property type="protein sequence ID" value="KRX02121.1"/>
    <property type="molecule type" value="Genomic_DNA"/>
</dbReference>
<comment type="caution">
    <text evidence="5">The sequence shown here is derived from an EMBL/GenBank/DDBJ whole genome shotgun (WGS) entry which is preliminary data.</text>
</comment>
<sequence length="2020" mass="238243">MSTQEDSKTIEENEHITNLEKQKQEQSEQYDKLKKEFDDFKKEQFIEIESKDLEIEALKQDIINLEKSENQKNDDLECKYEQMKNENIIKQEEIERLQNELIEQKNQNEQNLQILEQLKEENLKNQEIKTQSEKYENDQNEIDQLKKEIEELNKQKESEKQTTAQQIEELQKQLAIQKEEFQKREENQANTKQNPEQNQQTKVKQKEKEKKDTVEITVKELMSWDKKVKDLQKKLKQAEKEMENQKKQNSELQIQIENANKFDKNHFNVEGLEERNKALQDIIDTQSKEIATIKSQKEKYMDQNNGLQEDLDSKERELKKLRADAKQLFELEQQISNLRENLNDANQKLQETRIIEQENESLKANIQILQQENKNHQDKLKLEQEKNENLNKQIQEINKNLQEIQNLNEEIQQKSIYLEKQSQRLQNQLQQEEKKFQEIEVQYGDLKSEKDIIQKKFTNDIKELKQLLQQEQDKTNNLSSRNSALENDVKQLREKNSRNFQSSRDIEQNQKSGLETKQEKIILESLSLRNSELEEELYKVQQKLKQIMDIQKNKDVKIHAQIHLIQELSKEIFQKNPTLQEYLDELDKEEIEQMQQHKLMDKFQLQSLMENISAKSSSKGDVLFVLYKAVLAILFAVLNDEDYQVILIFAIAVFSVSLFNIYSFNIFYHNTQVAKVITSLHVTNMWSCLMLILAYITHEYQFDAAVIIFLFGFPILIIIVFVRVEQNFQLLLMDSNNYDSLPGAIKQLQYLSKLLTLYKTDKQVSILLDGFLDYHRQLCIVDECPSKKRLMKNTKLTKQLREEKVPETLITLLAVIQGMFYLALQKFPNSTELRIYYSLYLLDKMRSKQQALQELINVEQEKPSFGQQFIVYRYKSIIELELIENDNQNNGQKIDQNENLNELSLQNHILQCRMNIERSSNLHVEFWSQLSEDIPDLGKLSEIGHQIAQINQKIDEQWNKLIKISNNIPNMMRLYAKFHTEILNDKEGGQIILRNLIELMRINKNKIGGLIDMTTEPNPTIFISAEDDSFALIQNLNQAACALLGYSKIEVLNRNVKAIMPQMYAQYHDFFLQNYLQTLEPKVLGKQRILPSKDKQEYISPLIVYVNNVPSLIHGLQFQAQLIQPKSLQQICNLIIDLENVIVNISTEAINMISLDKKKLSKKRFFITDIIQDFNDKIEAFQHRLGARAIYTEFKRKKQHFLGQIFVSPISFNVVELQGYMVKIVKLKDIDESDLERYEDNLNEVDINQQIDINQKPEIPFHIQIKLDIDVNSLDFQADDNNYYSELNDEKKGFISELVYGPPEIVSKDDVNLSFQSLIHQSQEGNQVDFTKLNMSKLQENQVNHQSNTDQQEEQQLKYGQGIKIKRYFFGKFIDIGDIREQEENILEELESLNADENQQYFNQNQHNQEGDDTKNNQNNIFRQRKAFLNFVNESEFLNVKSIKIMKYYAVCLTFIFCILCVAYHFIIDWQLNEQNERYQLISYQYQQISDGQIILQKLFQLYGVNNDYITENDKQTYFQSQITEISQALSDLETKQNFLELTNITLTSNQQKLFDDDTNSYSFNYYGLSEATQQIINRVTTVLQFDLDQFNLSNNDIQFLQYNLQNNFYEAQLQSAQYFVQQLKDWADDKTRYFQTVLIIYIVLLIFSFIGIIPIYIQVKKSQKEVLLFFLDIPNKKIKQLFQKSEQFVNQMQSGNEEELVSDQSVQIQEEEEEGLIQIRKKGKSKKHKLNQRNDQKYFMPFIQAGLVFTVYYIVAYILSSGISEKIFVLIEEYAYTTQAEPQFAFSNNALIQLLIDDQFSVVNDTPKKYVSESIRKMYTITSGIQEQHSINTNDHDNRYIEAYENVIMEDKCCDILQELAIVNQSTCKSFIDGSITEGLALALPRHIENYRKIYSQYQLATDNGDQVISLLNDDKMIEIQQMQYQYIQNLFRYLITQFQESLQTQHDTFKTMLITTLIICLILLICVYLFQWVPVLSMIQSEVLRIRYMITMIPLDICATTPSIKKLVAIYQSETYKQ</sequence>
<proteinExistence type="predicted"/>
<dbReference type="NCBIfam" id="TIGR00229">
    <property type="entry name" value="sensory_box"/>
    <property type="match status" value="1"/>
</dbReference>
<gene>
    <name evidence="5" type="ORF">PPERSA_06316</name>
</gene>
<dbReference type="InterPro" id="IPR052994">
    <property type="entry name" value="Tiny_macrocysts_regulators"/>
</dbReference>
<dbReference type="InParanoid" id="A0A0V0QIS3"/>
<evidence type="ECO:0000313" key="5">
    <source>
        <dbReference type="EMBL" id="KRX02121.1"/>
    </source>
</evidence>
<feature type="transmembrane region" description="Helical" evidence="3">
    <location>
        <begin position="1448"/>
        <end position="1468"/>
    </location>
</feature>
<dbReference type="SUPFAM" id="SSF55785">
    <property type="entry name" value="PYP-like sensor domain (PAS domain)"/>
    <property type="match status" value="1"/>
</dbReference>
<keyword evidence="3" id="KW-0472">Membrane</keyword>
<dbReference type="Gene3D" id="3.30.450.20">
    <property type="entry name" value="PAS domain"/>
    <property type="match status" value="1"/>
</dbReference>
<feature type="transmembrane region" description="Helical" evidence="3">
    <location>
        <begin position="704"/>
        <end position="724"/>
    </location>
</feature>
<dbReference type="InterPro" id="IPR057352">
    <property type="entry name" value="TPR_TmcB/C"/>
</dbReference>
<feature type="transmembrane region" description="Helical" evidence="3">
    <location>
        <begin position="680"/>
        <end position="698"/>
    </location>
</feature>
<organism evidence="5 6">
    <name type="scientific">Pseudocohnilembus persalinus</name>
    <name type="common">Ciliate</name>
    <dbReference type="NCBI Taxonomy" id="266149"/>
    <lineage>
        <taxon>Eukaryota</taxon>
        <taxon>Sar</taxon>
        <taxon>Alveolata</taxon>
        <taxon>Ciliophora</taxon>
        <taxon>Intramacronucleata</taxon>
        <taxon>Oligohymenophorea</taxon>
        <taxon>Scuticociliatia</taxon>
        <taxon>Philasterida</taxon>
        <taxon>Pseudocohnilembidae</taxon>
        <taxon>Pseudocohnilembus</taxon>
    </lineage>
</organism>
<name>A0A0V0QIS3_PSEPJ</name>
<keyword evidence="3" id="KW-1133">Transmembrane helix</keyword>
<feature type="transmembrane region" description="Helical" evidence="3">
    <location>
        <begin position="1634"/>
        <end position="1658"/>
    </location>
</feature>
<evidence type="ECO:0000256" key="2">
    <source>
        <dbReference type="SAM" id="MobiDB-lite"/>
    </source>
</evidence>
<feature type="transmembrane region" description="Helical" evidence="3">
    <location>
        <begin position="1954"/>
        <end position="1975"/>
    </location>
</feature>
<evidence type="ECO:0000313" key="6">
    <source>
        <dbReference type="Proteomes" id="UP000054937"/>
    </source>
</evidence>
<feature type="transmembrane region" description="Helical" evidence="3">
    <location>
        <begin position="622"/>
        <end position="639"/>
    </location>
</feature>
<feature type="region of interest" description="Disordered" evidence="2">
    <location>
        <begin position="492"/>
        <end position="512"/>
    </location>
</feature>
<feature type="region of interest" description="Disordered" evidence="2">
    <location>
        <begin position="1"/>
        <end position="27"/>
    </location>
</feature>
<reference evidence="5 6" key="1">
    <citation type="journal article" date="2015" name="Sci. Rep.">
        <title>Genome of the facultative scuticociliatosis pathogen Pseudocohnilembus persalinus provides insight into its virulence through horizontal gene transfer.</title>
        <authorList>
            <person name="Xiong J."/>
            <person name="Wang G."/>
            <person name="Cheng J."/>
            <person name="Tian M."/>
            <person name="Pan X."/>
            <person name="Warren A."/>
            <person name="Jiang C."/>
            <person name="Yuan D."/>
            <person name="Miao W."/>
        </authorList>
    </citation>
    <scope>NUCLEOTIDE SEQUENCE [LARGE SCALE GENOMIC DNA]</scope>
    <source>
        <strain evidence="5">36N120E</strain>
    </source>
</reference>
<feature type="coiled-coil region" evidence="1">
    <location>
        <begin position="1335"/>
        <end position="1400"/>
    </location>
</feature>
<keyword evidence="6" id="KW-1185">Reference proteome</keyword>
<dbReference type="InterPro" id="IPR000014">
    <property type="entry name" value="PAS"/>
</dbReference>
<dbReference type="Proteomes" id="UP000054937">
    <property type="component" value="Unassembled WGS sequence"/>
</dbReference>
<dbReference type="PANTHER" id="PTHR31600:SF2">
    <property type="entry name" value="GAMETE ENRICHED GENE 10 PROTEIN-RELATED"/>
    <property type="match status" value="1"/>
</dbReference>
<evidence type="ECO:0000259" key="4">
    <source>
        <dbReference type="Pfam" id="PF25474"/>
    </source>
</evidence>
<feature type="domain" description="TmcB/TmcC TPR repeats" evidence="4">
    <location>
        <begin position="885"/>
        <end position="994"/>
    </location>
</feature>
<feature type="region of interest" description="Disordered" evidence="2">
    <location>
        <begin position="178"/>
        <end position="212"/>
    </location>
</feature>
<evidence type="ECO:0000256" key="1">
    <source>
        <dbReference type="SAM" id="Coils"/>
    </source>
</evidence>
<feature type="transmembrane region" description="Helical" evidence="3">
    <location>
        <begin position="1739"/>
        <end position="1760"/>
    </location>
</feature>
<dbReference type="InterPro" id="IPR035965">
    <property type="entry name" value="PAS-like_dom_sf"/>
</dbReference>
<accession>A0A0V0QIS3</accession>
<dbReference type="OrthoDB" id="542352at2759"/>
<evidence type="ECO:0000256" key="3">
    <source>
        <dbReference type="SAM" id="Phobius"/>
    </source>
</evidence>
<keyword evidence="3" id="KW-0812">Transmembrane</keyword>
<keyword evidence="1" id="KW-0175">Coiled coil</keyword>
<dbReference type="OMA" id="AYITHEY"/>
<protein>
    <submittedName>
        <fullName evidence="5">PAS domain</fullName>
    </submittedName>
</protein>
<dbReference type="Pfam" id="PF25474">
    <property type="entry name" value="TPR_TmcB"/>
    <property type="match status" value="1"/>
</dbReference>